<evidence type="ECO:0000313" key="4">
    <source>
        <dbReference type="Proteomes" id="UP001438707"/>
    </source>
</evidence>
<organism evidence="3 4">
    <name type="scientific">Apatococcus lobatus</name>
    <dbReference type="NCBI Taxonomy" id="904363"/>
    <lineage>
        <taxon>Eukaryota</taxon>
        <taxon>Viridiplantae</taxon>
        <taxon>Chlorophyta</taxon>
        <taxon>core chlorophytes</taxon>
        <taxon>Trebouxiophyceae</taxon>
        <taxon>Chlorellales</taxon>
        <taxon>Chlorellaceae</taxon>
        <taxon>Apatococcus</taxon>
    </lineage>
</organism>
<protein>
    <submittedName>
        <fullName evidence="3">Uncharacterized protein</fullName>
    </submittedName>
</protein>
<reference evidence="3 4" key="1">
    <citation type="journal article" date="2024" name="Nat. Commun.">
        <title>Phylogenomics reveals the evolutionary origins of lichenization in chlorophyte algae.</title>
        <authorList>
            <person name="Puginier C."/>
            <person name="Libourel C."/>
            <person name="Otte J."/>
            <person name="Skaloud P."/>
            <person name="Haon M."/>
            <person name="Grisel S."/>
            <person name="Petersen M."/>
            <person name="Berrin J.G."/>
            <person name="Delaux P.M."/>
            <person name="Dal Grande F."/>
            <person name="Keller J."/>
        </authorList>
    </citation>
    <scope>NUCLEOTIDE SEQUENCE [LARGE SCALE GENOMIC DNA]</scope>
    <source>
        <strain evidence="3 4">SAG 2145</strain>
    </source>
</reference>
<dbReference type="AlphaFoldDB" id="A0AAW1RF56"/>
<evidence type="ECO:0000256" key="2">
    <source>
        <dbReference type="SAM" id="Phobius"/>
    </source>
</evidence>
<sequence>MSCPRRVQQKCLSRLKVRAQEGNPDPKPDDKGQKEGQPREEGQTTAIITGAVSIIIGVLYLGLVQFMNVRGGELLPPPPEAYDHAFD</sequence>
<evidence type="ECO:0000313" key="3">
    <source>
        <dbReference type="EMBL" id="KAK9832443.1"/>
    </source>
</evidence>
<dbReference type="EMBL" id="JALJOS010000012">
    <property type="protein sequence ID" value="KAK9832443.1"/>
    <property type="molecule type" value="Genomic_DNA"/>
</dbReference>
<proteinExistence type="predicted"/>
<gene>
    <name evidence="3" type="ORF">WJX74_010374</name>
</gene>
<keyword evidence="2" id="KW-0812">Transmembrane</keyword>
<feature type="region of interest" description="Disordered" evidence="1">
    <location>
        <begin position="14"/>
        <end position="44"/>
    </location>
</feature>
<comment type="caution">
    <text evidence="3">The sequence shown here is derived from an EMBL/GenBank/DDBJ whole genome shotgun (WGS) entry which is preliminary data.</text>
</comment>
<keyword evidence="2" id="KW-1133">Transmembrane helix</keyword>
<dbReference type="Proteomes" id="UP001438707">
    <property type="component" value="Unassembled WGS sequence"/>
</dbReference>
<keyword evidence="2" id="KW-0472">Membrane</keyword>
<feature type="transmembrane region" description="Helical" evidence="2">
    <location>
        <begin position="46"/>
        <end position="67"/>
    </location>
</feature>
<feature type="compositionally biased region" description="Basic and acidic residues" evidence="1">
    <location>
        <begin position="24"/>
        <end position="42"/>
    </location>
</feature>
<accession>A0AAW1RF56</accession>
<keyword evidence="4" id="KW-1185">Reference proteome</keyword>
<evidence type="ECO:0000256" key="1">
    <source>
        <dbReference type="SAM" id="MobiDB-lite"/>
    </source>
</evidence>
<name>A0AAW1RF56_9CHLO</name>